<dbReference type="OMA" id="RIGVANC"/>
<dbReference type="SUPFAM" id="SSF57756">
    <property type="entry name" value="Retrovirus zinc finger-like domains"/>
    <property type="match status" value="1"/>
</dbReference>
<sequence length="165" mass="18292">RQCATGALILEIPGENRSAQADLLAGRLREILADRARVNRLQKLGEIRLRGLEISTTENEAPECIAKEGGCNTTTKTGRIMTTIGGIRFLWVQCPLMAAKKAVKKGVLTIGWTQVRVELLDARPLQCFKCLERGHVQSNCNSDIDRRQNCYRCGEKGHLAQDCEA</sequence>
<evidence type="ECO:0000256" key="1">
    <source>
        <dbReference type="PROSITE-ProRule" id="PRU00047"/>
    </source>
</evidence>
<dbReference type="Gene3D" id="4.10.60.10">
    <property type="entry name" value="Zinc finger, CCHC-type"/>
    <property type="match status" value="1"/>
</dbReference>
<keyword evidence="4" id="KW-1185">Reference proteome</keyword>
<protein>
    <submittedName>
        <fullName evidence="3">Gag-Pol polyprotein</fullName>
    </submittedName>
</protein>
<gene>
    <name evidence="3" type="ORF">EAI_16265</name>
</gene>
<feature type="non-terminal residue" evidence="3">
    <location>
        <position position="1"/>
    </location>
</feature>
<dbReference type="InParanoid" id="E2B3Y9"/>
<dbReference type="AlphaFoldDB" id="E2B3Y9"/>
<evidence type="ECO:0000313" key="3">
    <source>
        <dbReference type="EMBL" id="EFN89590.1"/>
    </source>
</evidence>
<keyword evidence="1" id="KW-0863">Zinc-finger</keyword>
<dbReference type="PROSITE" id="PS50158">
    <property type="entry name" value="ZF_CCHC"/>
    <property type="match status" value="2"/>
</dbReference>
<evidence type="ECO:0000313" key="4">
    <source>
        <dbReference type="Proteomes" id="UP000008237"/>
    </source>
</evidence>
<dbReference type="GO" id="GO:0008270">
    <property type="term" value="F:zinc ion binding"/>
    <property type="evidence" value="ECO:0007669"/>
    <property type="project" value="UniProtKB-KW"/>
</dbReference>
<name>E2B3Y9_HARSA</name>
<dbReference type="OrthoDB" id="7612452at2759"/>
<evidence type="ECO:0000259" key="2">
    <source>
        <dbReference type="PROSITE" id="PS50158"/>
    </source>
</evidence>
<dbReference type="Proteomes" id="UP000008237">
    <property type="component" value="Unassembled WGS sequence"/>
</dbReference>
<dbReference type="SMART" id="SM00343">
    <property type="entry name" value="ZnF_C2HC"/>
    <property type="match status" value="2"/>
</dbReference>
<feature type="domain" description="CCHC-type" evidence="2">
    <location>
        <begin position="127"/>
        <end position="140"/>
    </location>
</feature>
<keyword evidence="1" id="KW-0862">Zinc</keyword>
<dbReference type="Pfam" id="PF00098">
    <property type="entry name" value="zf-CCHC"/>
    <property type="match status" value="1"/>
</dbReference>
<dbReference type="EMBL" id="GL445422">
    <property type="protein sequence ID" value="EFN89590.1"/>
    <property type="molecule type" value="Genomic_DNA"/>
</dbReference>
<accession>E2B3Y9</accession>
<dbReference type="GO" id="GO:0003676">
    <property type="term" value="F:nucleic acid binding"/>
    <property type="evidence" value="ECO:0007669"/>
    <property type="project" value="InterPro"/>
</dbReference>
<dbReference type="InterPro" id="IPR001878">
    <property type="entry name" value="Znf_CCHC"/>
</dbReference>
<organism evidence="4">
    <name type="scientific">Harpegnathos saltator</name>
    <name type="common">Jerdon's jumping ant</name>
    <dbReference type="NCBI Taxonomy" id="610380"/>
    <lineage>
        <taxon>Eukaryota</taxon>
        <taxon>Metazoa</taxon>
        <taxon>Ecdysozoa</taxon>
        <taxon>Arthropoda</taxon>
        <taxon>Hexapoda</taxon>
        <taxon>Insecta</taxon>
        <taxon>Pterygota</taxon>
        <taxon>Neoptera</taxon>
        <taxon>Endopterygota</taxon>
        <taxon>Hymenoptera</taxon>
        <taxon>Apocrita</taxon>
        <taxon>Aculeata</taxon>
        <taxon>Formicoidea</taxon>
        <taxon>Formicidae</taxon>
        <taxon>Ponerinae</taxon>
        <taxon>Ponerini</taxon>
        <taxon>Harpegnathos</taxon>
    </lineage>
</organism>
<proteinExistence type="predicted"/>
<dbReference type="InterPro" id="IPR036875">
    <property type="entry name" value="Znf_CCHC_sf"/>
</dbReference>
<keyword evidence="1" id="KW-0479">Metal-binding</keyword>
<reference evidence="3 4" key="1">
    <citation type="journal article" date="2010" name="Science">
        <title>Genomic comparison of the ants Camponotus floridanus and Harpegnathos saltator.</title>
        <authorList>
            <person name="Bonasio R."/>
            <person name="Zhang G."/>
            <person name="Ye C."/>
            <person name="Mutti N.S."/>
            <person name="Fang X."/>
            <person name="Qin N."/>
            <person name="Donahue G."/>
            <person name="Yang P."/>
            <person name="Li Q."/>
            <person name="Li C."/>
            <person name="Zhang P."/>
            <person name="Huang Z."/>
            <person name="Berger S.L."/>
            <person name="Reinberg D."/>
            <person name="Wang J."/>
            <person name="Liebig J."/>
        </authorList>
    </citation>
    <scope>NUCLEOTIDE SEQUENCE [LARGE SCALE GENOMIC DNA]</scope>
    <source>
        <strain evidence="3 4">R22 G/1</strain>
    </source>
</reference>
<feature type="domain" description="CCHC-type" evidence="2">
    <location>
        <begin position="150"/>
        <end position="163"/>
    </location>
</feature>
<feature type="non-terminal residue" evidence="3">
    <location>
        <position position="165"/>
    </location>
</feature>